<dbReference type="PANTHER" id="PTHR11731:SF193">
    <property type="entry name" value="DIPEPTIDYL PEPTIDASE 9"/>
    <property type="match status" value="1"/>
</dbReference>
<dbReference type="Proteomes" id="UP001431776">
    <property type="component" value="Unassembled WGS sequence"/>
</dbReference>
<feature type="domain" description="Peptidase S9 prolyl oligopeptidase catalytic" evidence="1">
    <location>
        <begin position="578"/>
        <end position="775"/>
    </location>
</feature>
<sequence length="783" mass="88388">MRRRTGDGRKEREALTEITLMKKDGFMTRRLGLLLLCVIVMLGAGGAVSAGPGDDPSLLTVKRIFDSDDFNGESFGPARWLEDGSRYTTLEDSNDIDKGRDIVRYEPRTGQREVLVWAEQLVPKGQSEPLKIDGYTWSDDGTRLLIFTNSQRVWRTNTRGDYWVLTPANGRLRKLGGDAAASSLMFAKFSPNGRKVAYVRQNNLYVQNVGDLEITQLTHDGSETIINGTSDWVYEEEFSLRDGFRWSPNGKWIAYWQFDTSAVPMFHMIDNTSSLYPEITTFAYPKAGQTNSACRVGVVHVEGGSTRWFELSDDPRNHYIPKMEWADNSKEIVVQHLNRLQNRNEVILANVRKGTSRTVMTERDAAWLDVTDCLTWFDEGSRFTWLSERDGWRRLYAISRSGRKATPLTPPACDVVDLACVDKEGGWAYYMASPEDPTQRYLYRVALDGTGSAERITPEDRPGMHSYDISPDAKWAFHTVSSFGGPPVISLVSLPDHQTVRVLADNAKLRQTMAEVKTGPTEFFRVDIGDGVELDAWCIRPPQFDPNGRYPTLFHVYGEPAGQTVLDRWGGKGYLWHQMLAQQGYVVVSVDNRGTPAPRGRQWRKCVYRQIGVLASADQAAAVRRVIETRPYVDPNAIGVWDWSGGGSMSLNAIFRYPDLYRTAMAIAFVSDLRLYDTIYQERYMGLPDDNAEGYRNGSPITFAGQLEGNLLLVHGTADDNVHYQSCEVLVNKLIEHDKRFTMMAYPNRTHGIREGTNTTVHLYSLLTRYLQENLPSSQNGGD</sequence>
<evidence type="ECO:0000313" key="4">
    <source>
        <dbReference type="Proteomes" id="UP001431776"/>
    </source>
</evidence>
<dbReference type="RefSeq" id="WP_349246030.1">
    <property type="nucleotide sequence ID" value="NZ_JASCXX010000022.1"/>
</dbReference>
<dbReference type="InterPro" id="IPR002469">
    <property type="entry name" value="Peptidase_S9B_N"/>
</dbReference>
<feature type="domain" description="Dipeptidylpeptidase IV N-terminal" evidence="2">
    <location>
        <begin position="138"/>
        <end position="486"/>
    </location>
</feature>
<gene>
    <name evidence="3" type="ORF">QJ522_16300</name>
</gene>
<dbReference type="GO" id="GO:0008236">
    <property type="term" value="F:serine-type peptidase activity"/>
    <property type="evidence" value="ECO:0007669"/>
    <property type="project" value="InterPro"/>
</dbReference>
<name>A0AAW6U1A4_9BACT</name>
<evidence type="ECO:0000259" key="2">
    <source>
        <dbReference type="Pfam" id="PF00930"/>
    </source>
</evidence>
<dbReference type="Pfam" id="PF00930">
    <property type="entry name" value="DPPIV_N"/>
    <property type="match status" value="1"/>
</dbReference>
<dbReference type="InterPro" id="IPR050278">
    <property type="entry name" value="Serine_Prot_S9B/DPPIV"/>
</dbReference>
<dbReference type="SUPFAM" id="SSF53474">
    <property type="entry name" value="alpha/beta-Hydrolases"/>
    <property type="match status" value="1"/>
</dbReference>
<comment type="caution">
    <text evidence="3">The sequence shown here is derived from an EMBL/GenBank/DDBJ whole genome shotgun (WGS) entry which is preliminary data.</text>
</comment>
<dbReference type="Gene3D" id="3.40.50.1820">
    <property type="entry name" value="alpha/beta hydrolase"/>
    <property type="match status" value="1"/>
</dbReference>
<dbReference type="Pfam" id="PF00326">
    <property type="entry name" value="Peptidase_S9"/>
    <property type="match status" value="1"/>
</dbReference>
<dbReference type="GO" id="GO:0006508">
    <property type="term" value="P:proteolysis"/>
    <property type="evidence" value="ECO:0007669"/>
    <property type="project" value="InterPro"/>
</dbReference>
<reference evidence="3" key="1">
    <citation type="submission" date="2023-05" db="EMBL/GenBank/DDBJ databases">
        <title>Anaerotaeda fermentans gen. nov., sp. nov., a novel anaerobic planctomycete of the new family within the order Sedimentisphaerales isolated from Taman Peninsula, Russia.</title>
        <authorList>
            <person name="Khomyakova M.A."/>
            <person name="Merkel A.Y."/>
            <person name="Slobodkin A.I."/>
        </authorList>
    </citation>
    <scope>NUCLEOTIDE SEQUENCE</scope>
    <source>
        <strain evidence="3">M17dextr</strain>
    </source>
</reference>
<protein>
    <submittedName>
        <fullName evidence="3">S9 family peptidase</fullName>
    </submittedName>
</protein>
<dbReference type="AlphaFoldDB" id="A0AAW6U1A4"/>
<dbReference type="InterPro" id="IPR001375">
    <property type="entry name" value="Peptidase_S9_cat"/>
</dbReference>
<dbReference type="SUPFAM" id="SSF82171">
    <property type="entry name" value="DPP6 N-terminal domain-like"/>
    <property type="match status" value="1"/>
</dbReference>
<evidence type="ECO:0000313" key="3">
    <source>
        <dbReference type="EMBL" id="MDI6450620.1"/>
    </source>
</evidence>
<dbReference type="Gene3D" id="2.140.10.30">
    <property type="entry name" value="Dipeptidylpeptidase IV, N-terminal domain"/>
    <property type="match status" value="1"/>
</dbReference>
<evidence type="ECO:0000259" key="1">
    <source>
        <dbReference type="Pfam" id="PF00326"/>
    </source>
</evidence>
<dbReference type="EMBL" id="JASCXX010000022">
    <property type="protein sequence ID" value="MDI6450620.1"/>
    <property type="molecule type" value="Genomic_DNA"/>
</dbReference>
<dbReference type="GO" id="GO:0008239">
    <property type="term" value="F:dipeptidyl-peptidase activity"/>
    <property type="evidence" value="ECO:0007669"/>
    <property type="project" value="TreeGrafter"/>
</dbReference>
<dbReference type="PANTHER" id="PTHR11731">
    <property type="entry name" value="PROTEASE FAMILY S9B,C DIPEPTIDYL-PEPTIDASE IV-RELATED"/>
    <property type="match status" value="1"/>
</dbReference>
<keyword evidence="4" id="KW-1185">Reference proteome</keyword>
<accession>A0AAW6U1A4</accession>
<dbReference type="InterPro" id="IPR029058">
    <property type="entry name" value="AB_hydrolase_fold"/>
</dbReference>
<organism evidence="3 4">
    <name type="scientific">Anaerobaca lacustris</name>
    <dbReference type="NCBI Taxonomy" id="3044600"/>
    <lineage>
        <taxon>Bacteria</taxon>
        <taxon>Pseudomonadati</taxon>
        <taxon>Planctomycetota</taxon>
        <taxon>Phycisphaerae</taxon>
        <taxon>Sedimentisphaerales</taxon>
        <taxon>Anaerobacaceae</taxon>
        <taxon>Anaerobaca</taxon>
    </lineage>
</organism>
<proteinExistence type="predicted"/>